<keyword evidence="6 9" id="KW-0406">Ion transport</keyword>
<evidence type="ECO:0000256" key="4">
    <source>
        <dbReference type="ARBA" id="ARBA00022692"/>
    </source>
</evidence>
<evidence type="ECO:0000313" key="11">
    <source>
        <dbReference type="Proteomes" id="UP001626550"/>
    </source>
</evidence>
<dbReference type="EMBL" id="JBJKFK010002179">
    <property type="protein sequence ID" value="KAL3311508.1"/>
    <property type="molecule type" value="Genomic_DNA"/>
</dbReference>
<evidence type="ECO:0000256" key="2">
    <source>
        <dbReference type="ARBA" id="ARBA00022448"/>
    </source>
</evidence>
<keyword evidence="5 9" id="KW-1133">Transmembrane helix</keyword>
<organism evidence="10 11">
    <name type="scientific">Cichlidogyrus casuarinus</name>
    <dbReference type="NCBI Taxonomy" id="1844966"/>
    <lineage>
        <taxon>Eukaryota</taxon>
        <taxon>Metazoa</taxon>
        <taxon>Spiralia</taxon>
        <taxon>Lophotrochozoa</taxon>
        <taxon>Platyhelminthes</taxon>
        <taxon>Monogenea</taxon>
        <taxon>Monopisthocotylea</taxon>
        <taxon>Dactylogyridea</taxon>
        <taxon>Ancyrocephalidae</taxon>
        <taxon>Cichlidogyrus</taxon>
    </lineage>
</organism>
<evidence type="ECO:0000256" key="5">
    <source>
        <dbReference type="ARBA" id="ARBA00022989"/>
    </source>
</evidence>
<name>A0ABD2PWP0_9PLAT</name>
<keyword evidence="3" id="KW-1003">Cell membrane</keyword>
<dbReference type="GO" id="GO:0005886">
    <property type="term" value="C:plasma membrane"/>
    <property type="evidence" value="ECO:0007669"/>
    <property type="project" value="UniProtKB-SubCell"/>
</dbReference>
<evidence type="ECO:0000313" key="10">
    <source>
        <dbReference type="EMBL" id="KAL3311508.1"/>
    </source>
</evidence>
<protein>
    <recommendedName>
        <fullName evidence="9">Innexin</fullName>
    </recommendedName>
</protein>
<feature type="transmembrane region" description="Helical" evidence="9">
    <location>
        <begin position="37"/>
        <end position="61"/>
    </location>
</feature>
<comment type="subcellular location">
    <subcellularLocation>
        <location evidence="1 9">Cell membrane</location>
        <topology evidence="1 9">Multi-pass membrane protein</topology>
    </subcellularLocation>
</comment>
<evidence type="ECO:0000256" key="8">
    <source>
        <dbReference type="ARBA" id="ARBA00023303"/>
    </source>
</evidence>
<proteinExistence type="inferred from homology"/>
<sequence>MICLDRNSEILFMYHGRYTLQCVLPVNYFIEKVYVFLWFWFAILASLTVLNTAQWVINIGIPARRVDFIRQYLKALKQISNTEESDCARFVNNSLGWDGVFLLQMVSRISSDLIALDVTGQLWANYRRAKITGTEDDIARFIESIHRGTANV</sequence>
<dbReference type="InterPro" id="IPR000990">
    <property type="entry name" value="Innexin"/>
</dbReference>
<dbReference type="GO" id="GO:0034220">
    <property type="term" value="P:monoatomic ion transmembrane transport"/>
    <property type="evidence" value="ECO:0007669"/>
    <property type="project" value="UniProtKB-KW"/>
</dbReference>
<comment type="caution">
    <text evidence="9">Lacks conserved residue(s) required for the propagation of feature annotation.</text>
</comment>
<keyword evidence="7 9" id="KW-0472">Membrane</keyword>
<keyword evidence="2 9" id="KW-0813">Transport</keyword>
<dbReference type="AlphaFoldDB" id="A0ABD2PWP0"/>
<evidence type="ECO:0000256" key="9">
    <source>
        <dbReference type="RuleBase" id="RU010713"/>
    </source>
</evidence>
<keyword evidence="11" id="KW-1185">Reference proteome</keyword>
<evidence type="ECO:0000256" key="3">
    <source>
        <dbReference type="ARBA" id="ARBA00022475"/>
    </source>
</evidence>
<dbReference type="Pfam" id="PF00876">
    <property type="entry name" value="Innexin"/>
    <property type="match status" value="1"/>
</dbReference>
<evidence type="ECO:0000256" key="6">
    <source>
        <dbReference type="ARBA" id="ARBA00023065"/>
    </source>
</evidence>
<dbReference type="Proteomes" id="UP001626550">
    <property type="component" value="Unassembled WGS sequence"/>
</dbReference>
<evidence type="ECO:0000256" key="7">
    <source>
        <dbReference type="ARBA" id="ARBA00023136"/>
    </source>
</evidence>
<keyword evidence="8 9" id="KW-0407">Ion channel</keyword>
<accession>A0ABD2PWP0</accession>
<comment type="function">
    <text evidence="9">Structural component of the gap junctions.</text>
</comment>
<keyword evidence="4 9" id="KW-0812">Transmembrane</keyword>
<comment type="similarity">
    <text evidence="9">Belongs to the pannexin family.</text>
</comment>
<reference evidence="10 11" key="1">
    <citation type="submission" date="2024-11" db="EMBL/GenBank/DDBJ databases">
        <title>Adaptive evolution of stress response genes in parasites aligns with host niche diversity.</title>
        <authorList>
            <person name="Hahn C."/>
            <person name="Resl P."/>
        </authorList>
    </citation>
    <scope>NUCLEOTIDE SEQUENCE [LARGE SCALE GENOMIC DNA]</scope>
    <source>
        <strain evidence="10">EGGRZ-B1_66</strain>
        <tissue evidence="10">Body</tissue>
    </source>
</reference>
<dbReference type="PANTHER" id="PTHR11893">
    <property type="entry name" value="INNEXIN"/>
    <property type="match status" value="1"/>
</dbReference>
<dbReference type="PROSITE" id="PS51013">
    <property type="entry name" value="PANNEXIN"/>
    <property type="match status" value="1"/>
</dbReference>
<comment type="caution">
    <text evidence="10">The sequence shown here is derived from an EMBL/GenBank/DDBJ whole genome shotgun (WGS) entry which is preliminary data.</text>
</comment>
<dbReference type="GO" id="GO:0005921">
    <property type="term" value="C:gap junction"/>
    <property type="evidence" value="ECO:0007669"/>
    <property type="project" value="UniProtKB-UniRule"/>
</dbReference>
<evidence type="ECO:0000256" key="1">
    <source>
        <dbReference type="ARBA" id="ARBA00004651"/>
    </source>
</evidence>
<dbReference type="PANTHER" id="PTHR11893:SF36">
    <property type="entry name" value="INNEXIN-5"/>
    <property type="match status" value="1"/>
</dbReference>
<gene>
    <name evidence="9" type="primary">inx</name>
    <name evidence="10" type="ORF">Ciccas_009911</name>
</gene>